<proteinExistence type="predicted"/>
<evidence type="ECO:0000313" key="2">
    <source>
        <dbReference type="EMBL" id="QEV22740.1"/>
    </source>
</evidence>
<dbReference type="Gene3D" id="3.60.120.10">
    <property type="entry name" value="Anthranilate synthase"/>
    <property type="match status" value="1"/>
</dbReference>
<dbReference type="AlphaFoldDB" id="A0A5J6HWM0"/>
<feature type="region of interest" description="Disordered" evidence="1">
    <location>
        <begin position="1"/>
        <end position="32"/>
    </location>
</feature>
<gene>
    <name evidence="2" type="ORF">CP975_34325</name>
</gene>
<dbReference type="EMBL" id="CP023695">
    <property type="protein sequence ID" value="QEV22740.1"/>
    <property type="molecule type" value="Genomic_DNA"/>
</dbReference>
<sequence>MRRIQGRGRGVHPRARAGDGCAKNSLQRGLSGHHAHADAAAAVCGIPWAAPQELITELKDDSRDFYTGLVGWTGRPTD</sequence>
<dbReference type="SUPFAM" id="SSF56322">
    <property type="entry name" value="ADC synthase"/>
    <property type="match status" value="1"/>
</dbReference>
<evidence type="ECO:0000313" key="3">
    <source>
        <dbReference type="Proteomes" id="UP000326553"/>
    </source>
</evidence>
<reference evidence="2 3" key="1">
    <citation type="submission" date="2017-09" db="EMBL/GenBank/DDBJ databases">
        <authorList>
            <person name="Lee N."/>
            <person name="Cho B.-K."/>
        </authorList>
    </citation>
    <scope>NUCLEOTIDE SEQUENCE [LARGE SCALE GENOMIC DNA]</scope>
    <source>
        <strain evidence="2 3">ATCC 12461</strain>
    </source>
</reference>
<organism evidence="2 3">
    <name type="scientific">Streptomyces alboniger</name>
    <dbReference type="NCBI Taxonomy" id="132473"/>
    <lineage>
        <taxon>Bacteria</taxon>
        <taxon>Bacillati</taxon>
        <taxon>Actinomycetota</taxon>
        <taxon>Actinomycetes</taxon>
        <taxon>Kitasatosporales</taxon>
        <taxon>Streptomycetaceae</taxon>
        <taxon>Streptomyces</taxon>
        <taxon>Streptomyces aurantiacus group</taxon>
    </lineage>
</organism>
<evidence type="ECO:0000256" key="1">
    <source>
        <dbReference type="SAM" id="MobiDB-lite"/>
    </source>
</evidence>
<dbReference type="InterPro" id="IPR005801">
    <property type="entry name" value="ADC_synthase"/>
</dbReference>
<name>A0A5J6HWM0_STRAD</name>
<accession>A0A5J6HWM0</accession>
<keyword evidence="3" id="KW-1185">Reference proteome</keyword>
<dbReference type="OrthoDB" id="9806579at2"/>
<dbReference type="Proteomes" id="UP000326553">
    <property type="component" value="Chromosome"/>
</dbReference>
<feature type="compositionally biased region" description="Basic residues" evidence="1">
    <location>
        <begin position="1"/>
        <end position="15"/>
    </location>
</feature>
<dbReference type="KEGG" id="salw:CP975_34325"/>
<protein>
    <submittedName>
        <fullName evidence="2">Uncharacterized protein</fullName>
    </submittedName>
</protein>